<comment type="caution">
    <text evidence="1">The sequence shown here is derived from an EMBL/GenBank/DDBJ whole genome shotgun (WGS) entry which is preliminary data.</text>
</comment>
<proteinExistence type="predicted"/>
<evidence type="ECO:0000313" key="1">
    <source>
        <dbReference type="EMBL" id="OOC10342.1"/>
    </source>
</evidence>
<dbReference type="EMBL" id="MUZR01000017">
    <property type="protein sequence ID" value="OOC10342.1"/>
    <property type="molecule type" value="Genomic_DNA"/>
</dbReference>
<accession>A0A1V2ZZ10</accession>
<organism evidence="1 2">
    <name type="scientific">Thioalkalivibrio halophilus</name>
    <dbReference type="NCBI Taxonomy" id="252474"/>
    <lineage>
        <taxon>Bacteria</taxon>
        <taxon>Pseudomonadati</taxon>
        <taxon>Pseudomonadota</taxon>
        <taxon>Gammaproteobacteria</taxon>
        <taxon>Chromatiales</taxon>
        <taxon>Ectothiorhodospiraceae</taxon>
        <taxon>Thioalkalivibrio</taxon>
    </lineage>
</organism>
<dbReference type="Proteomes" id="UP000189177">
    <property type="component" value="Unassembled WGS sequence"/>
</dbReference>
<name>A0A1V2ZZ10_9GAMM</name>
<gene>
    <name evidence="1" type="ORF">B1A74_05965</name>
</gene>
<keyword evidence="2" id="KW-1185">Reference proteome</keyword>
<protein>
    <submittedName>
        <fullName evidence="1">Uncharacterized protein</fullName>
    </submittedName>
</protein>
<dbReference type="AlphaFoldDB" id="A0A1V2ZZ10"/>
<sequence>MPDLIDDGKRWFSGRTQRGLYQLLNSTGYMEGWTIDNRYRGDDAFDVEMAERYRDHARRTCRAANLGA</sequence>
<evidence type="ECO:0000313" key="2">
    <source>
        <dbReference type="Proteomes" id="UP000189177"/>
    </source>
</evidence>
<reference evidence="1 2" key="1">
    <citation type="submission" date="2017-02" db="EMBL/GenBank/DDBJ databases">
        <title>Genomic diversity within the haloalkaliphilic genus Thioalkalivibrio.</title>
        <authorList>
            <person name="Ahn A.-C."/>
            <person name="Meier-Kolthoff J."/>
            <person name="Overmars L."/>
            <person name="Richter M."/>
            <person name="Woyke T."/>
            <person name="Sorokin D.Y."/>
            <person name="Muyzer G."/>
        </authorList>
    </citation>
    <scope>NUCLEOTIDE SEQUENCE [LARGE SCALE GENOMIC DNA]</scope>
    <source>
        <strain evidence="1 2">HL17</strain>
    </source>
</reference>
<dbReference type="STRING" id="252474.B1A74_05965"/>